<dbReference type="Gene3D" id="3.40.50.150">
    <property type="entry name" value="Vaccinia Virus protein VP39"/>
    <property type="match status" value="1"/>
</dbReference>
<proteinExistence type="predicted"/>
<keyword evidence="1" id="KW-0808">Transferase</keyword>
<dbReference type="PANTHER" id="PTHR43861">
    <property type="entry name" value="TRANS-ACONITATE 2-METHYLTRANSFERASE-RELATED"/>
    <property type="match status" value="1"/>
</dbReference>
<dbReference type="Pfam" id="PF13489">
    <property type="entry name" value="Methyltransf_23"/>
    <property type="match status" value="1"/>
</dbReference>
<gene>
    <name evidence="1" type="ORF">LPB072_07065</name>
    <name evidence="2" type="ORF">LPB72_16550</name>
</gene>
<protein>
    <submittedName>
        <fullName evidence="1">Methyltransferase</fullName>
    </submittedName>
</protein>
<dbReference type="GO" id="GO:0008168">
    <property type="term" value="F:methyltransferase activity"/>
    <property type="evidence" value="ECO:0007669"/>
    <property type="project" value="UniProtKB-KW"/>
</dbReference>
<evidence type="ECO:0000313" key="2">
    <source>
        <dbReference type="EMBL" id="OAD40652.1"/>
    </source>
</evidence>
<accession>A0A167HBE6</accession>
<keyword evidence="1" id="KW-0489">Methyltransferase</keyword>
<dbReference type="AlphaFoldDB" id="A0A167HBE6"/>
<name>A0A167HBE6_9BURK</name>
<reference evidence="2 3" key="1">
    <citation type="submission" date="2016-02" db="EMBL/GenBank/DDBJ databases">
        <title>Draft genome sequence of Hydrogenophaga sp. LPB0072.</title>
        <authorList>
            <person name="Shin S.-K."/>
            <person name="Yi H."/>
        </authorList>
    </citation>
    <scope>NUCLEOTIDE SEQUENCE [LARGE SCALE GENOMIC DNA]</scope>
    <source>
        <strain evidence="2 3">LPB0072</strain>
    </source>
</reference>
<dbReference type="Proteomes" id="UP000185680">
    <property type="component" value="Chromosome"/>
</dbReference>
<evidence type="ECO:0000313" key="1">
    <source>
        <dbReference type="EMBL" id="AOW15450.1"/>
    </source>
</evidence>
<dbReference type="GO" id="GO:0032259">
    <property type="term" value="P:methylation"/>
    <property type="evidence" value="ECO:0007669"/>
    <property type="project" value="UniProtKB-KW"/>
</dbReference>
<evidence type="ECO:0000313" key="4">
    <source>
        <dbReference type="Proteomes" id="UP000185680"/>
    </source>
</evidence>
<evidence type="ECO:0000313" key="3">
    <source>
        <dbReference type="Proteomes" id="UP000185657"/>
    </source>
</evidence>
<keyword evidence="3" id="KW-1185">Reference proteome</keyword>
<organism evidence="1 4">
    <name type="scientific">Hydrogenophaga crassostreae</name>
    <dbReference type="NCBI Taxonomy" id="1763535"/>
    <lineage>
        <taxon>Bacteria</taxon>
        <taxon>Pseudomonadati</taxon>
        <taxon>Pseudomonadota</taxon>
        <taxon>Betaproteobacteria</taxon>
        <taxon>Burkholderiales</taxon>
        <taxon>Comamonadaceae</taxon>
        <taxon>Hydrogenophaga</taxon>
    </lineage>
</organism>
<dbReference type="EMBL" id="CP017476">
    <property type="protein sequence ID" value="AOW15450.1"/>
    <property type="molecule type" value="Genomic_DNA"/>
</dbReference>
<dbReference type="EMBL" id="LVWD01000030">
    <property type="protein sequence ID" value="OAD40652.1"/>
    <property type="molecule type" value="Genomic_DNA"/>
</dbReference>
<dbReference type="SUPFAM" id="SSF53335">
    <property type="entry name" value="S-adenosyl-L-methionine-dependent methyltransferases"/>
    <property type="match status" value="1"/>
</dbReference>
<reference evidence="1 4" key="2">
    <citation type="submission" date="2016-10" db="EMBL/GenBank/DDBJ databases">
        <title>Hydorgenophaga sp. LPB0072 isolated from gastropod.</title>
        <authorList>
            <person name="Kim E."/>
            <person name="Yi H."/>
        </authorList>
    </citation>
    <scope>NUCLEOTIDE SEQUENCE [LARGE SCALE GENOMIC DNA]</scope>
    <source>
        <strain evidence="1 4">LPB0072</strain>
    </source>
</reference>
<dbReference type="Proteomes" id="UP000185657">
    <property type="component" value="Unassembled WGS sequence"/>
</dbReference>
<dbReference type="STRING" id="1763535.LPB072_07065"/>
<dbReference type="CDD" id="cd02440">
    <property type="entry name" value="AdoMet_MTases"/>
    <property type="match status" value="1"/>
</dbReference>
<dbReference type="KEGG" id="hyl:LPB072_07065"/>
<dbReference type="InterPro" id="IPR029063">
    <property type="entry name" value="SAM-dependent_MTases_sf"/>
</dbReference>
<sequence>MDGFDAYAAEFANGGGGFKAEYFDELARLESANFWFRARNELILWALRAYMPSVQSFLEVGCGTGFVLSGIAKAHPKIALSGSEIFLDGLSHAKVRVPTAHFMQMDARQVPFRDEFDAIGAFDVLEHIEEDEAVLAQLHCALKPDGVLLLTVPQHPWLWSASDTHACHVRRYTARELNDKLVAAGFQIERSTSFVSLLLPAILFSRRAKPAAGKEYDPTAELRLPRMLNSFLLQVMLFEKKLISLGVNFPLGGSRLIVARKTAE</sequence>